<dbReference type="STRING" id="429701.A0A2G9HQ90"/>
<protein>
    <submittedName>
        <fullName evidence="1">Uncharacterized protein</fullName>
    </submittedName>
</protein>
<dbReference type="AlphaFoldDB" id="A0A2G9HQ90"/>
<evidence type="ECO:0000313" key="1">
    <source>
        <dbReference type="EMBL" id="PIN19687.1"/>
    </source>
</evidence>
<proteinExistence type="predicted"/>
<organism evidence="1 2">
    <name type="scientific">Handroanthus impetiginosus</name>
    <dbReference type="NCBI Taxonomy" id="429701"/>
    <lineage>
        <taxon>Eukaryota</taxon>
        <taxon>Viridiplantae</taxon>
        <taxon>Streptophyta</taxon>
        <taxon>Embryophyta</taxon>
        <taxon>Tracheophyta</taxon>
        <taxon>Spermatophyta</taxon>
        <taxon>Magnoliopsida</taxon>
        <taxon>eudicotyledons</taxon>
        <taxon>Gunneridae</taxon>
        <taxon>Pentapetalae</taxon>
        <taxon>asterids</taxon>
        <taxon>lamiids</taxon>
        <taxon>Lamiales</taxon>
        <taxon>Bignoniaceae</taxon>
        <taxon>Crescentiina</taxon>
        <taxon>Tabebuia alliance</taxon>
        <taxon>Handroanthus</taxon>
    </lineage>
</organism>
<evidence type="ECO:0000313" key="2">
    <source>
        <dbReference type="Proteomes" id="UP000231279"/>
    </source>
</evidence>
<name>A0A2G9HQ90_9LAMI</name>
<sequence length="161" mass="18373">MEIGSPKLKAIPSFKRRYDSWGETDADLPTYTSLKDIMMNSPKNSSSIYEPGKAFDSSQISIRNELVKHAASAYVLSATINPMNTDQDCITILWYKIKTSCIGFHSCFQINIRIPLETLCRPIVRFFYHIVHRIRNSLGGEERENLMFGDSIHGFKCNECV</sequence>
<dbReference type="PANTHER" id="PTHR34569:SF17">
    <property type="entry name" value="UBIQUITIN-PROTEIN LIGASE ARKADIA-A, PUTATIVE-RELATED"/>
    <property type="match status" value="1"/>
</dbReference>
<gene>
    <name evidence="1" type="ORF">CDL12_07628</name>
</gene>
<dbReference type="PANTHER" id="PTHR34569">
    <property type="entry name" value="EXPRESSED PROTEIN"/>
    <property type="match status" value="1"/>
</dbReference>
<reference evidence="2" key="1">
    <citation type="journal article" date="2018" name="Gigascience">
        <title>Genome assembly of the Pink Ipe (Handroanthus impetiginosus, Bignoniaceae), a highly valued, ecologically keystone Neotropical timber forest tree.</title>
        <authorList>
            <person name="Silva-Junior O.B."/>
            <person name="Grattapaglia D."/>
            <person name="Novaes E."/>
            <person name="Collevatti R.G."/>
        </authorList>
    </citation>
    <scope>NUCLEOTIDE SEQUENCE [LARGE SCALE GENOMIC DNA]</scope>
    <source>
        <strain evidence="2">cv. UFG-1</strain>
    </source>
</reference>
<comment type="caution">
    <text evidence="1">The sequence shown here is derived from an EMBL/GenBank/DDBJ whole genome shotgun (WGS) entry which is preliminary data.</text>
</comment>
<keyword evidence="2" id="KW-1185">Reference proteome</keyword>
<accession>A0A2G9HQ90</accession>
<dbReference type="OrthoDB" id="1364464at2759"/>
<dbReference type="EMBL" id="NKXS01001237">
    <property type="protein sequence ID" value="PIN19687.1"/>
    <property type="molecule type" value="Genomic_DNA"/>
</dbReference>
<dbReference type="Proteomes" id="UP000231279">
    <property type="component" value="Unassembled WGS sequence"/>
</dbReference>